<feature type="transmembrane region" description="Helical" evidence="9">
    <location>
        <begin position="202"/>
        <end position="220"/>
    </location>
</feature>
<evidence type="ECO:0000256" key="8">
    <source>
        <dbReference type="ARBA" id="ARBA00073343"/>
    </source>
</evidence>
<keyword evidence="12" id="KW-1185">Reference proteome</keyword>
<sequence length="221" mass="25194">MPEVIEDPFDQVANDTQEQLDRLKHYLTSHGRDDEVLDILKDVKDTMVDLERSIVVMKRSGQDVSSREEKLAHIRRDLESIDSIKKPSATTTQSGQTVPLLEEELGAKAFEDNNGGQDPSGGMANPFQEQLLREQDSHLDDIHKTMQNLHLHAQTMGQELEDQGQILDELDENFDSITNKVQRGRRQLEWIYEKNKEKYNDCCIGLLIIALIVLLVLAFIA</sequence>
<keyword evidence="5 9" id="KW-1133">Transmembrane helix</keyword>
<keyword evidence="7 9" id="KW-0472">Membrane</keyword>
<evidence type="ECO:0000256" key="3">
    <source>
        <dbReference type="ARBA" id="ARBA00022448"/>
    </source>
</evidence>
<evidence type="ECO:0000256" key="5">
    <source>
        <dbReference type="ARBA" id="ARBA00022989"/>
    </source>
</evidence>
<dbReference type="InterPro" id="IPR048036">
    <property type="entry name" value="Tlg1p-like_N"/>
</dbReference>
<dbReference type="GO" id="GO:0012505">
    <property type="term" value="C:endomembrane system"/>
    <property type="evidence" value="ECO:0007669"/>
    <property type="project" value="TreeGrafter"/>
</dbReference>
<gene>
    <name evidence="11" type="ORF">KASA_0H00253G</name>
</gene>
<dbReference type="GO" id="GO:0006886">
    <property type="term" value="P:intracellular protein transport"/>
    <property type="evidence" value="ECO:0007669"/>
    <property type="project" value="TreeGrafter"/>
</dbReference>
<dbReference type="CDD" id="cd15851">
    <property type="entry name" value="SNARE_Syntaxin6"/>
    <property type="match status" value="1"/>
</dbReference>
<dbReference type="EMBL" id="FXLY01000011">
    <property type="protein sequence ID" value="SMN22252.1"/>
    <property type="molecule type" value="Genomic_DNA"/>
</dbReference>
<dbReference type="PROSITE" id="PS50192">
    <property type="entry name" value="T_SNARE"/>
    <property type="match status" value="1"/>
</dbReference>
<dbReference type="SUPFAM" id="SSF58038">
    <property type="entry name" value="SNARE fusion complex"/>
    <property type="match status" value="1"/>
</dbReference>
<reference evidence="11 12" key="1">
    <citation type="submission" date="2017-04" db="EMBL/GenBank/DDBJ databases">
        <authorList>
            <person name="Afonso C.L."/>
            <person name="Miller P.J."/>
            <person name="Scott M.A."/>
            <person name="Spackman E."/>
            <person name="Goraichik I."/>
            <person name="Dimitrov K.M."/>
            <person name="Suarez D.L."/>
            <person name="Swayne D.E."/>
        </authorList>
    </citation>
    <scope>NUCLEOTIDE SEQUENCE [LARGE SCALE GENOMIC DNA]</scope>
</reference>
<evidence type="ECO:0000256" key="7">
    <source>
        <dbReference type="ARBA" id="ARBA00023136"/>
    </source>
</evidence>
<organism evidence="11 12">
    <name type="scientific">Maudiozyma saulgeensis</name>
    <dbReference type="NCBI Taxonomy" id="1789683"/>
    <lineage>
        <taxon>Eukaryota</taxon>
        <taxon>Fungi</taxon>
        <taxon>Dikarya</taxon>
        <taxon>Ascomycota</taxon>
        <taxon>Saccharomycotina</taxon>
        <taxon>Saccharomycetes</taxon>
        <taxon>Saccharomycetales</taxon>
        <taxon>Saccharomycetaceae</taxon>
        <taxon>Maudiozyma</taxon>
    </lineage>
</organism>
<dbReference type="InterPro" id="IPR010989">
    <property type="entry name" value="SNARE"/>
</dbReference>
<dbReference type="GO" id="GO:0000149">
    <property type="term" value="F:SNARE binding"/>
    <property type="evidence" value="ECO:0007669"/>
    <property type="project" value="TreeGrafter"/>
</dbReference>
<evidence type="ECO:0000256" key="6">
    <source>
        <dbReference type="ARBA" id="ARBA00023054"/>
    </source>
</evidence>
<feature type="domain" description="T-SNARE coiled-coil homology" evidence="10">
    <location>
        <begin position="129"/>
        <end position="191"/>
    </location>
</feature>
<dbReference type="FunFam" id="1.20.5.110:FF:000006">
    <property type="entry name" value="Syntaxin 6"/>
    <property type="match status" value="1"/>
</dbReference>
<proteinExistence type="inferred from homology"/>
<dbReference type="Gene3D" id="1.20.58.90">
    <property type="match status" value="1"/>
</dbReference>
<dbReference type="GO" id="GO:0005484">
    <property type="term" value="F:SNAP receptor activity"/>
    <property type="evidence" value="ECO:0007669"/>
    <property type="project" value="TreeGrafter"/>
</dbReference>
<dbReference type="Proteomes" id="UP000196158">
    <property type="component" value="Unassembled WGS sequence"/>
</dbReference>
<evidence type="ECO:0000313" key="12">
    <source>
        <dbReference type="Proteomes" id="UP000196158"/>
    </source>
</evidence>
<dbReference type="OrthoDB" id="546861at2759"/>
<dbReference type="GO" id="GO:0048278">
    <property type="term" value="P:vesicle docking"/>
    <property type="evidence" value="ECO:0007669"/>
    <property type="project" value="TreeGrafter"/>
</dbReference>
<dbReference type="SMART" id="SM00397">
    <property type="entry name" value="t_SNARE"/>
    <property type="match status" value="1"/>
</dbReference>
<dbReference type="PANTHER" id="PTHR19957">
    <property type="entry name" value="SYNTAXIN"/>
    <property type="match status" value="1"/>
</dbReference>
<dbReference type="GO" id="GO:0031201">
    <property type="term" value="C:SNARE complex"/>
    <property type="evidence" value="ECO:0007669"/>
    <property type="project" value="TreeGrafter"/>
</dbReference>
<dbReference type="Gene3D" id="1.20.5.110">
    <property type="match status" value="1"/>
</dbReference>
<dbReference type="SUPFAM" id="SSF47661">
    <property type="entry name" value="t-snare proteins"/>
    <property type="match status" value="1"/>
</dbReference>
<evidence type="ECO:0000256" key="4">
    <source>
        <dbReference type="ARBA" id="ARBA00022692"/>
    </source>
</evidence>
<evidence type="ECO:0000313" key="11">
    <source>
        <dbReference type="EMBL" id="SMN22252.1"/>
    </source>
</evidence>
<evidence type="ECO:0000256" key="2">
    <source>
        <dbReference type="ARBA" id="ARBA00009063"/>
    </source>
</evidence>
<keyword evidence="3" id="KW-0813">Transport</keyword>
<keyword evidence="4 9" id="KW-0812">Transmembrane</keyword>
<dbReference type="CDD" id="cd21444">
    <property type="entry name" value="SNARE_NTD_Tlg1p-like"/>
    <property type="match status" value="1"/>
</dbReference>
<evidence type="ECO:0000259" key="10">
    <source>
        <dbReference type="PROSITE" id="PS50192"/>
    </source>
</evidence>
<name>A0A1X7R9E5_9SACH</name>
<dbReference type="InterPro" id="IPR045242">
    <property type="entry name" value="Syntaxin"/>
</dbReference>
<evidence type="ECO:0000256" key="1">
    <source>
        <dbReference type="ARBA" id="ARBA00004211"/>
    </source>
</evidence>
<accession>A0A1X7R9E5</accession>
<dbReference type="AlphaFoldDB" id="A0A1X7R9E5"/>
<protein>
    <recommendedName>
        <fullName evidence="8">t-SNARE affecting a late Golgi compartment protein 1</fullName>
    </recommendedName>
</protein>
<dbReference type="STRING" id="1789683.A0A1X7R9E5"/>
<comment type="subcellular location">
    <subcellularLocation>
        <location evidence="1">Membrane</location>
        <topology evidence="1">Single-pass type IV membrane protein</topology>
    </subcellularLocation>
</comment>
<dbReference type="InterPro" id="IPR000727">
    <property type="entry name" value="T_SNARE_dom"/>
</dbReference>
<comment type="similarity">
    <text evidence="2">Belongs to the syntaxin family.</text>
</comment>
<keyword evidence="6" id="KW-0175">Coiled coil</keyword>
<dbReference type="PANTHER" id="PTHR19957:SF224">
    <property type="entry name" value="HL02043P"/>
    <property type="match status" value="1"/>
</dbReference>
<evidence type="ECO:0000256" key="9">
    <source>
        <dbReference type="SAM" id="Phobius"/>
    </source>
</evidence>
<dbReference type="GO" id="GO:0006906">
    <property type="term" value="P:vesicle fusion"/>
    <property type="evidence" value="ECO:0007669"/>
    <property type="project" value="TreeGrafter"/>
</dbReference>